<evidence type="ECO:0000313" key="2">
    <source>
        <dbReference type="EMBL" id="KAK8036788.1"/>
    </source>
</evidence>
<dbReference type="PANTHER" id="PTHR21310:SF15">
    <property type="entry name" value="AMINOGLYCOSIDE PHOSPHOTRANSFERASE DOMAIN-CONTAINING PROTEIN"/>
    <property type="match status" value="1"/>
</dbReference>
<evidence type="ECO:0000259" key="1">
    <source>
        <dbReference type="Pfam" id="PF01636"/>
    </source>
</evidence>
<accession>A0ABR1SR33</accession>
<dbReference type="RefSeq" id="XP_066707606.1">
    <property type="nucleotide sequence ID" value="XM_066866692.1"/>
</dbReference>
<proteinExistence type="predicted"/>
<organism evidence="2 3">
    <name type="scientific">Apiospora phragmitis</name>
    <dbReference type="NCBI Taxonomy" id="2905665"/>
    <lineage>
        <taxon>Eukaryota</taxon>
        <taxon>Fungi</taxon>
        <taxon>Dikarya</taxon>
        <taxon>Ascomycota</taxon>
        <taxon>Pezizomycotina</taxon>
        <taxon>Sordariomycetes</taxon>
        <taxon>Xylariomycetidae</taxon>
        <taxon>Amphisphaeriales</taxon>
        <taxon>Apiosporaceae</taxon>
        <taxon>Apiospora</taxon>
    </lineage>
</organism>
<evidence type="ECO:0000313" key="3">
    <source>
        <dbReference type="Proteomes" id="UP001480595"/>
    </source>
</evidence>
<dbReference type="Pfam" id="PF01636">
    <property type="entry name" value="APH"/>
    <property type="match status" value="1"/>
</dbReference>
<gene>
    <name evidence="2" type="ORF">PG994_015285</name>
</gene>
<comment type="caution">
    <text evidence="2">The sequence shown here is derived from an EMBL/GenBank/DDBJ whole genome shotgun (WGS) entry which is preliminary data.</text>
</comment>
<sequence length="377" mass="41711">MRLNFLPALGSSTTENSNVSKPLLRDVRSTLNTVKPIAIISELSGDLKGILGSDRPGLTESVISLVSRGAVLHDTGGTSVILLPGNGRIVVKITNEERATTECQSLLYLQRNLPRFPAPRVHGLMQQGSFYFLFTSLTCGYNLENVWPRLSHSQKHGISSQIDKLLSILRTLPSTRIDSLGGVGGDGCKDVRRAVRVCREQIRNVDQFEDFIFAGAETASDVYKGLLRELVPTSANLVFTHGDIRLANIMVDEEENGVWKPHGEGRVLSRAQWHPITIAVLDTRRIYQPVIESSESTANSSDKNWEAFSRFGISVYGSKASGQATANKSAARPSRWAKFTDFNDIDGIEAHGQVFVFRENEFRAYEYQEGPLPNMET</sequence>
<dbReference type="InterPro" id="IPR051678">
    <property type="entry name" value="AGP_Transferase"/>
</dbReference>
<dbReference type="EMBL" id="JAQQWL010000018">
    <property type="protein sequence ID" value="KAK8036788.1"/>
    <property type="molecule type" value="Genomic_DNA"/>
</dbReference>
<reference evidence="2 3" key="1">
    <citation type="submission" date="2023-01" db="EMBL/GenBank/DDBJ databases">
        <title>Analysis of 21 Apiospora genomes using comparative genomics revels a genus with tremendous synthesis potential of carbohydrate active enzymes and secondary metabolites.</title>
        <authorList>
            <person name="Sorensen T."/>
        </authorList>
    </citation>
    <scope>NUCLEOTIDE SEQUENCE [LARGE SCALE GENOMIC DNA]</scope>
    <source>
        <strain evidence="2 3">CBS 135458</strain>
    </source>
</reference>
<dbReference type="Proteomes" id="UP001480595">
    <property type="component" value="Unassembled WGS sequence"/>
</dbReference>
<dbReference type="GeneID" id="92099757"/>
<dbReference type="PANTHER" id="PTHR21310">
    <property type="entry name" value="AMINOGLYCOSIDE PHOSPHOTRANSFERASE-RELATED-RELATED"/>
    <property type="match status" value="1"/>
</dbReference>
<keyword evidence="3" id="KW-1185">Reference proteome</keyword>
<dbReference type="Gene3D" id="3.90.1200.10">
    <property type="match status" value="1"/>
</dbReference>
<dbReference type="SUPFAM" id="SSF56112">
    <property type="entry name" value="Protein kinase-like (PK-like)"/>
    <property type="match status" value="1"/>
</dbReference>
<dbReference type="InterPro" id="IPR011009">
    <property type="entry name" value="Kinase-like_dom_sf"/>
</dbReference>
<name>A0ABR1SR33_9PEZI</name>
<dbReference type="InterPro" id="IPR002575">
    <property type="entry name" value="Aminoglycoside_PTrfase"/>
</dbReference>
<protein>
    <recommendedName>
        <fullName evidence="1">Aminoglycoside phosphotransferase domain-containing protein</fullName>
    </recommendedName>
</protein>
<feature type="domain" description="Aminoglycoside phosphotransferase" evidence="1">
    <location>
        <begin position="84"/>
        <end position="257"/>
    </location>
</feature>